<evidence type="ECO:0000256" key="3">
    <source>
        <dbReference type="ARBA" id="ARBA00022750"/>
    </source>
</evidence>
<keyword evidence="6" id="KW-0812">Transmembrane</keyword>
<dbReference type="Gene3D" id="2.40.70.10">
    <property type="entry name" value="Acid Proteases"/>
    <property type="match status" value="1"/>
</dbReference>
<dbReference type="EMBL" id="JBBNAF010000005">
    <property type="protein sequence ID" value="KAK9142679.1"/>
    <property type="molecule type" value="Genomic_DNA"/>
</dbReference>
<organism evidence="9 10">
    <name type="scientific">Stephania yunnanensis</name>
    <dbReference type="NCBI Taxonomy" id="152371"/>
    <lineage>
        <taxon>Eukaryota</taxon>
        <taxon>Viridiplantae</taxon>
        <taxon>Streptophyta</taxon>
        <taxon>Embryophyta</taxon>
        <taxon>Tracheophyta</taxon>
        <taxon>Spermatophyta</taxon>
        <taxon>Magnoliopsida</taxon>
        <taxon>Ranunculales</taxon>
        <taxon>Menispermaceae</taxon>
        <taxon>Menispermoideae</taxon>
        <taxon>Cissampelideae</taxon>
        <taxon>Stephania</taxon>
    </lineage>
</organism>
<keyword evidence="10" id="KW-1185">Reference proteome</keyword>
<comment type="similarity">
    <text evidence="1">Belongs to the DDI1 family.</text>
</comment>
<dbReference type="InterPro" id="IPR019103">
    <property type="entry name" value="Peptidase_aspartic_DDI1-type"/>
</dbReference>
<keyword evidence="6" id="KW-1133">Transmembrane helix</keyword>
<keyword evidence="6" id="KW-0472">Membrane</keyword>
<evidence type="ECO:0000256" key="6">
    <source>
        <dbReference type="SAM" id="Phobius"/>
    </source>
</evidence>
<feature type="transmembrane region" description="Helical" evidence="6">
    <location>
        <begin position="167"/>
        <end position="185"/>
    </location>
</feature>
<proteinExistence type="inferred from homology"/>
<protein>
    <recommendedName>
        <fullName evidence="11">Aspartic peptidase DDI1-type domain-containing protein</fullName>
    </recommendedName>
</protein>
<evidence type="ECO:0000313" key="9">
    <source>
        <dbReference type="EMBL" id="KAK9142679.1"/>
    </source>
</evidence>
<dbReference type="Pfam" id="PF09668">
    <property type="entry name" value="Asp_protease"/>
    <property type="match status" value="1"/>
</dbReference>
<dbReference type="GO" id="GO:0006508">
    <property type="term" value="P:proteolysis"/>
    <property type="evidence" value="ECO:0007669"/>
    <property type="project" value="UniProtKB-KW"/>
</dbReference>
<dbReference type="InterPro" id="IPR013598">
    <property type="entry name" value="Exportin-1/Importin-b-like"/>
</dbReference>
<dbReference type="AlphaFoldDB" id="A0AAP0JZJ6"/>
<dbReference type="PANTHER" id="PTHR12917">
    <property type="entry name" value="ASPARTYL PROTEASE DDI-RELATED"/>
    <property type="match status" value="1"/>
</dbReference>
<evidence type="ECO:0000259" key="8">
    <source>
        <dbReference type="Pfam" id="PF09668"/>
    </source>
</evidence>
<evidence type="ECO:0000259" key="7">
    <source>
        <dbReference type="Pfam" id="PF08389"/>
    </source>
</evidence>
<evidence type="ECO:0000256" key="4">
    <source>
        <dbReference type="ARBA" id="ARBA00022801"/>
    </source>
</evidence>
<feature type="region of interest" description="Disordered" evidence="5">
    <location>
        <begin position="1"/>
        <end position="29"/>
    </location>
</feature>
<keyword evidence="3" id="KW-0064">Aspartyl protease</keyword>
<dbReference type="Pfam" id="PF08389">
    <property type="entry name" value="Xpo1"/>
    <property type="match status" value="1"/>
</dbReference>
<gene>
    <name evidence="9" type="ORF">Syun_012079</name>
</gene>
<evidence type="ECO:0000313" key="10">
    <source>
        <dbReference type="Proteomes" id="UP001420932"/>
    </source>
</evidence>
<feature type="domain" description="Exportin-1/Importin-beta-like" evidence="7">
    <location>
        <begin position="203"/>
        <end position="246"/>
    </location>
</feature>
<keyword evidence="4" id="KW-0378">Hydrolase</keyword>
<evidence type="ECO:0000256" key="2">
    <source>
        <dbReference type="ARBA" id="ARBA00022670"/>
    </source>
</evidence>
<accession>A0AAP0JZJ6</accession>
<dbReference type="Proteomes" id="UP001420932">
    <property type="component" value="Unassembled WGS sequence"/>
</dbReference>
<evidence type="ECO:0008006" key="11">
    <source>
        <dbReference type="Google" id="ProtNLM"/>
    </source>
</evidence>
<feature type="domain" description="Aspartic peptidase DDI1-type" evidence="8">
    <location>
        <begin position="128"/>
        <end position="164"/>
    </location>
</feature>
<dbReference type="GO" id="GO:0004190">
    <property type="term" value="F:aspartic-type endopeptidase activity"/>
    <property type="evidence" value="ECO:0007669"/>
    <property type="project" value="UniProtKB-KW"/>
</dbReference>
<keyword evidence="2" id="KW-0645">Protease</keyword>
<reference evidence="9 10" key="1">
    <citation type="submission" date="2024-01" db="EMBL/GenBank/DDBJ databases">
        <title>Genome assemblies of Stephania.</title>
        <authorList>
            <person name="Yang L."/>
        </authorList>
    </citation>
    <scope>NUCLEOTIDE SEQUENCE [LARGE SCALE GENOMIC DNA]</scope>
    <source>
        <strain evidence="9">YNDBR</strain>
        <tissue evidence="9">Leaf</tissue>
    </source>
</reference>
<dbReference type="InterPro" id="IPR021109">
    <property type="entry name" value="Peptidase_aspartic_dom_sf"/>
</dbReference>
<dbReference type="Gene3D" id="1.25.10.10">
    <property type="entry name" value="Leucine-rich Repeat Variant"/>
    <property type="match status" value="1"/>
</dbReference>
<evidence type="ECO:0000256" key="1">
    <source>
        <dbReference type="ARBA" id="ARBA00009136"/>
    </source>
</evidence>
<sequence>MTDQGTRARAQRSRDAPRRPPSSVDDLLGILDPPDFEAKVAKLTELGASSNDLRLNPDGSACVNPELSNKANLGVILSWHKFVLGNDLNRLRTMLKERHNQRSELKRRQEEELKGIDENWATALEYNPETFARVVMLYVDMEVNGVPLKAFVDSGAQSTIISISQSLSVVGMLFSILYSLVYLVLDSPNMEFLFGLDMLRKHQVIEEILKHEWSAKWRSFVPDLLSAAKTSETICENCMAILKVTSISISLSR</sequence>
<name>A0AAP0JZJ6_9MAGN</name>
<evidence type="ECO:0000256" key="5">
    <source>
        <dbReference type="SAM" id="MobiDB-lite"/>
    </source>
</evidence>
<dbReference type="SUPFAM" id="SSF50630">
    <property type="entry name" value="Acid proteases"/>
    <property type="match status" value="1"/>
</dbReference>
<dbReference type="PANTHER" id="PTHR12917:SF1">
    <property type="entry name" value="AT13091P"/>
    <property type="match status" value="1"/>
</dbReference>
<dbReference type="InterPro" id="IPR011989">
    <property type="entry name" value="ARM-like"/>
</dbReference>
<comment type="caution">
    <text evidence="9">The sequence shown here is derived from an EMBL/GenBank/DDBJ whole genome shotgun (WGS) entry which is preliminary data.</text>
</comment>